<keyword evidence="2" id="KW-0645">Protease</keyword>
<dbReference type="FunCoup" id="A0A7R8YS12">
    <property type="interactions" value="60"/>
</dbReference>
<dbReference type="Proteomes" id="UP000594454">
    <property type="component" value="Chromosome 2"/>
</dbReference>
<name>A0A7R8YS12_HERIL</name>
<dbReference type="InterPro" id="IPR038765">
    <property type="entry name" value="Papain-like_cys_pep_sf"/>
</dbReference>
<organism evidence="6 7">
    <name type="scientific">Hermetia illucens</name>
    <name type="common">Black soldier fly</name>
    <dbReference type="NCBI Taxonomy" id="343691"/>
    <lineage>
        <taxon>Eukaryota</taxon>
        <taxon>Metazoa</taxon>
        <taxon>Ecdysozoa</taxon>
        <taxon>Arthropoda</taxon>
        <taxon>Hexapoda</taxon>
        <taxon>Insecta</taxon>
        <taxon>Pterygota</taxon>
        <taxon>Neoptera</taxon>
        <taxon>Endopterygota</taxon>
        <taxon>Diptera</taxon>
        <taxon>Brachycera</taxon>
        <taxon>Stratiomyomorpha</taxon>
        <taxon>Stratiomyidae</taxon>
        <taxon>Hermetiinae</taxon>
        <taxon>Hermetia</taxon>
    </lineage>
</organism>
<evidence type="ECO:0000313" key="6">
    <source>
        <dbReference type="EMBL" id="CAD7083436.1"/>
    </source>
</evidence>
<evidence type="ECO:0000259" key="5">
    <source>
        <dbReference type="PROSITE" id="PS50600"/>
    </source>
</evidence>
<accession>A0A7R8YS12</accession>
<dbReference type="SUPFAM" id="SSF54001">
    <property type="entry name" value="Cysteine proteinases"/>
    <property type="match status" value="1"/>
</dbReference>
<dbReference type="InterPro" id="IPR003653">
    <property type="entry name" value="Peptidase_C48_C"/>
</dbReference>
<evidence type="ECO:0000256" key="2">
    <source>
        <dbReference type="ARBA" id="ARBA00022670"/>
    </source>
</evidence>
<gene>
    <name evidence="6" type="ORF">HERILL_LOCUS6397</name>
</gene>
<sequence>MFVISVRFGSQQPPNFRQHPNVNVRAEILFENYSKQYNEKKDINLKEDEFPQITNKEADIIHKAIYEGPQDEVLINKFKIKITRRDLNTLTPDSWLNDNVINFYFNLIANRCDEERNKHFTKVHTMSTFFAERLLQSGYEGVKRWTRKINIFSFDLILIPIHVDQSHWCLATINFKEKALKYYNSMGTPNTRLLEVLADYLRLESLDKQKIPLDTSEFVKENVQDIPQQTNGNDCGVFCCMYAEYISRDHKISFSQKNIPYFRKRIILDILQGKLTSSNDESQLSDNNEPEIILYRSFNLEYDVSYNVTGLFAFQIDSLDDFRKSIAAIERLVVNRVP</sequence>
<dbReference type="GO" id="GO:0016926">
    <property type="term" value="P:protein desumoylation"/>
    <property type="evidence" value="ECO:0007669"/>
    <property type="project" value="TreeGrafter"/>
</dbReference>
<dbReference type="GO" id="GO:0016929">
    <property type="term" value="F:deSUMOylase activity"/>
    <property type="evidence" value="ECO:0007669"/>
    <property type="project" value="TreeGrafter"/>
</dbReference>
<keyword evidence="3" id="KW-0378">Hydrolase</keyword>
<dbReference type="GO" id="GO:0005634">
    <property type="term" value="C:nucleus"/>
    <property type="evidence" value="ECO:0007669"/>
    <property type="project" value="TreeGrafter"/>
</dbReference>
<dbReference type="PANTHER" id="PTHR12606:SF141">
    <property type="entry name" value="GH15225P-RELATED"/>
    <property type="match status" value="1"/>
</dbReference>
<dbReference type="InParanoid" id="A0A7R8YS12"/>
<reference evidence="6 7" key="1">
    <citation type="submission" date="2020-11" db="EMBL/GenBank/DDBJ databases">
        <authorList>
            <person name="Wallbank WR R."/>
            <person name="Pardo Diaz C."/>
            <person name="Kozak K."/>
            <person name="Martin S."/>
            <person name="Jiggins C."/>
            <person name="Moest M."/>
            <person name="Warren A I."/>
            <person name="Generalovic N T."/>
            <person name="Byers J.R.P. K."/>
            <person name="Montejo-Kovacevich G."/>
            <person name="Yen C E."/>
        </authorList>
    </citation>
    <scope>NUCLEOTIDE SEQUENCE [LARGE SCALE GENOMIC DNA]</scope>
</reference>
<dbReference type="AlphaFoldDB" id="A0A7R8YS12"/>
<dbReference type="PROSITE" id="PS50600">
    <property type="entry name" value="ULP_PROTEASE"/>
    <property type="match status" value="1"/>
</dbReference>
<proteinExistence type="inferred from homology"/>
<protein>
    <recommendedName>
        <fullName evidence="5">Ubiquitin-like protease family profile domain-containing protein</fullName>
    </recommendedName>
</protein>
<evidence type="ECO:0000256" key="1">
    <source>
        <dbReference type="ARBA" id="ARBA00005234"/>
    </source>
</evidence>
<dbReference type="GO" id="GO:0080090">
    <property type="term" value="P:regulation of primary metabolic process"/>
    <property type="evidence" value="ECO:0007669"/>
    <property type="project" value="UniProtKB-ARBA"/>
</dbReference>
<evidence type="ECO:0000313" key="7">
    <source>
        <dbReference type="Proteomes" id="UP000594454"/>
    </source>
</evidence>
<dbReference type="GO" id="GO:0060255">
    <property type="term" value="P:regulation of macromolecule metabolic process"/>
    <property type="evidence" value="ECO:0007669"/>
    <property type="project" value="UniProtKB-ARBA"/>
</dbReference>
<dbReference type="PANTHER" id="PTHR12606">
    <property type="entry name" value="SENTRIN/SUMO-SPECIFIC PROTEASE"/>
    <property type="match status" value="1"/>
</dbReference>
<evidence type="ECO:0000256" key="3">
    <source>
        <dbReference type="ARBA" id="ARBA00022801"/>
    </source>
</evidence>
<evidence type="ECO:0000256" key="4">
    <source>
        <dbReference type="ARBA" id="ARBA00022807"/>
    </source>
</evidence>
<keyword evidence="4" id="KW-0788">Thiol protease</keyword>
<dbReference type="FunFam" id="3.40.395.10:FF:000001">
    <property type="entry name" value="Sentrin-specific protease 1"/>
    <property type="match status" value="1"/>
</dbReference>
<dbReference type="GO" id="GO:0006508">
    <property type="term" value="P:proteolysis"/>
    <property type="evidence" value="ECO:0007669"/>
    <property type="project" value="UniProtKB-KW"/>
</dbReference>
<feature type="domain" description="Ubiquitin-like protease family profile" evidence="5">
    <location>
        <begin position="80"/>
        <end position="246"/>
    </location>
</feature>
<dbReference type="EMBL" id="LR899010">
    <property type="protein sequence ID" value="CAD7083436.1"/>
    <property type="molecule type" value="Genomic_DNA"/>
</dbReference>
<dbReference type="Pfam" id="PF02902">
    <property type="entry name" value="Peptidase_C48"/>
    <property type="match status" value="1"/>
</dbReference>
<comment type="similarity">
    <text evidence="1">Belongs to the peptidase C48 family.</text>
</comment>
<keyword evidence="7" id="KW-1185">Reference proteome</keyword>
<dbReference type="Gene3D" id="3.40.395.10">
    <property type="entry name" value="Adenoviral Proteinase, Chain A"/>
    <property type="match status" value="1"/>
</dbReference>
<dbReference type="OrthoDB" id="1939479at2759"/>